<dbReference type="Pfam" id="PF11777">
    <property type="entry name" value="DUF3316"/>
    <property type="match status" value="1"/>
</dbReference>
<keyword evidence="3" id="KW-1185">Reference proteome</keyword>
<dbReference type="EMBL" id="RYYU01000001">
    <property type="protein sequence ID" value="RUL60177.1"/>
    <property type="molecule type" value="Genomic_DNA"/>
</dbReference>
<feature type="chain" id="PRO_5018540112" evidence="1">
    <location>
        <begin position="25"/>
        <end position="286"/>
    </location>
</feature>
<dbReference type="Proteomes" id="UP000278983">
    <property type="component" value="Unassembled WGS sequence"/>
</dbReference>
<dbReference type="RefSeq" id="WP_126679269.1">
    <property type="nucleotide sequence ID" value="NZ_RYYU01000001.1"/>
</dbReference>
<accession>A0A3S0QUU0</accession>
<dbReference type="InterPro" id="IPR016879">
    <property type="entry name" value="UCP028299"/>
</dbReference>
<organism evidence="2 3">
    <name type="scientific">Prevotella koreensis</name>
    <dbReference type="NCBI Taxonomy" id="2490854"/>
    <lineage>
        <taxon>Bacteria</taxon>
        <taxon>Pseudomonadati</taxon>
        <taxon>Bacteroidota</taxon>
        <taxon>Bacteroidia</taxon>
        <taxon>Bacteroidales</taxon>
        <taxon>Prevotellaceae</taxon>
        <taxon>Prevotella</taxon>
    </lineage>
</organism>
<reference evidence="2 3" key="1">
    <citation type="submission" date="2018-12" db="EMBL/GenBank/DDBJ databases">
        <title>Genome sequencing of Prevotella sp. KCOM 3155 (= JS262).</title>
        <authorList>
            <person name="Kook J.-K."/>
            <person name="Park S.-N."/>
            <person name="Lim Y.K."/>
        </authorList>
    </citation>
    <scope>NUCLEOTIDE SEQUENCE [LARGE SCALE GENOMIC DNA]</scope>
    <source>
        <strain evidence="2 3">KCOM 3155</strain>
    </source>
</reference>
<gene>
    <name evidence="2" type="ORF">EHV08_10785</name>
</gene>
<evidence type="ECO:0000313" key="3">
    <source>
        <dbReference type="Proteomes" id="UP000278983"/>
    </source>
</evidence>
<protein>
    <submittedName>
        <fullName evidence="2">DUF3316 domain-containing protein</fullName>
    </submittedName>
</protein>
<sequence>MKNRYVISLIMMSVLLMSALHVSAQNEGTKQRTDIINTKLVGIGASQILDTYISPEHYNGMELRFIDNTVRRKTAGLELLEPTEMLPTYRKWSTTITHQAYLASTSTRSDNSNDITGLYTISIGRLRHWDMLANRLHVRAGGMGEVGIGFLYNTRNGNNPGQIRLGMNIAPTATAEYDFKAFGKRMTLGYEVQVPLLGLMFTPHYGQSYYEIFTRGNYDHNIVVTTPFNAPSLRYALTLQLHLKKISLNVGYLGDFKQSDVNNLKNHSYSHLVVVGFTRRFHIVNH</sequence>
<dbReference type="AlphaFoldDB" id="A0A3S0QUU0"/>
<keyword evidence="1" id="KW-0732">Signal</keyword>
<proteinExistence type="predicted"/>
<name>A0A3S0QUU0_9BACT</name>
<dbReference type="OrthoDB" id="1012285at2"/>
<evidence type="ECO:0000313" key="2">
    <source>
        <dbReference type="EMBL" id="RUL60177.1"/>
    </source>
</evidence>
<evidence type="ECO:0000256" key="1">
    <source>
        <dbReference type="SAM" id="SignalP"/>
    </source>
</evidence>
<feature type="signal peptide" evidence="1">
    <location>
        <begin position="1"/>
        <end position="24"/>
    </location>
</feature>
<comment type="caution">
    <text evidence="2">The sequence shown here is derived from an EMBL/GenBank/DDBJ whole genome shotgun (WGS) entry which is preliminary data.</text>
</comment>